<gene>
    <name evidence="2" type="ORF">E6K78_09030</name>
</gene>
<dbReference type="PROSITE" id="PS51257">
    <property type="entry name" value="PROKAR_LIPOPROTEIN"/>
    <property type="match status" value="1"/>
</dbReference>
<evidence type="ECO:0000313" key="2">
    <source>
        <dbReference type="EMBL" id="TMQ64523.1"/>
    </source>
</evidence>
<dbReference type="EMBL" id="VBOY01000084">
    <property type="protein sequence ID" value="TMQ64523.1"/>
    <property type="molecule type" value="Genomic_DNA"/>
</dbReference>
<feature type="signal peptide" evidence="1">
    <location>
        <begin position="1"/>
        <end position="22"/>
    </location>
</feature>
<feature type="chain" id="PRO_5021735636" description="DUF3108 domain-containing protein" evidence="1">
    <location>
        <begin position="23"/>
        <end position="278"/>
    </location>
</feature>
<evidence type="ECO:0000256" key="1">
    <source>
        <dbReference type="SAM" id="SignalP"/>
    </source>
</evidence>
<evidence type="ECO:0000313" key="3">
    <source>
        <dbReference type="Proteomes" id="UP000316609"/>
    </source>
</evidence>
<protein>
    <recommendedName>
        <fullName evidence="4">DUF3108 domain-containing protein</fullName>
    </recommendedName>
</protein>
<dbReference type="AlphaFoldDB" id="A0A538TLM5"/>
<organism evidence="2 3">
    <name type="scientific">Eiseniibacteriota bacterium</name>
    <dbReference type="NCBI Taxonomy" id="2212470"/>
    <lineage>
        <taxon>Bacteria</taxon>
        <taxon>Candidatus Eiseniibacteriota</taxon>
    </lineage>
</organism>
<proteinExistence type="predicted"/>
<reference evidence="2 3" key="1">
    <citation type="journal article" date="2019" name="Nat. Microbiol.">
        <title>Mediterranean grassland soil C-N compound turnover is dependent on rainfall and depth, and is mediated by genomically divergent microorganisms.</title>
        <authorList>
            <person name="Diamond S."/>
            <person name="Andeer P.F."/>
            <person name="Li Z."/>
            <person name="Crits-Christoph A."/>
            <person name="Burstein D."/>
            <person name="Anantharaman K."/>
            <person name="Lane K.R."/>
            <person name="Thomas B.C."/>
            <person name="Pan C."/>
            <person name="Northen T.R."/>
            <person name="Banfield J.F."/>
        </authorList>
    </citation>
    <scope>NUCLEOTIDE SEQUENCE [LARGE SCALE GENOMIC DNA]</scope>
    <source>
        <strain evidence="2">WS_8</strain>
    </source>
</reference>
<keyword evidence="1" id="KW-0732">Signal</keyword>
<accession>A0A538TLM5</accession>
<sequence length="278" mass="30672">MFRSFLPIPMAAALGTACPAMASQPEPEGVPRFGVDVRFFGKVTVGEPLRLWVAMSGASVRAIGLTALLFLGLAPRSEGQQVEKTICILVDRAWVDDAFLRGLRRTFVQRNLPLEQEGPKGHWCDAGTIRNTLHVVASCVDERLADSLQALRLGIDSARDQPDAVDYVVRLRIKGWSQAYVRYMNRPGDPPPTPEDLIDPNGVTVEVAMCAPESLTATSSLAWTPMRVWWREKPSSPSRAQEIHGWVVGMAALQIVHRRLGLLPDSLDLVSESRGRNR</sequence>
<evidence type="ECO:0008006" key="4">
    <source>
        <dbReference type="Google" id="ProtNLM"/>
    </source>
</evidence>
<name>A0A538TLM5_UNCEI</name>
<comment type="caution">
    <text evidence="2">The sequence shown here is derived from an EMBL/GenBank/DDBJ whole genome shotgun (WGS) entry which is preliminary data.</text>
</comment>
<dbReference type="Proteomes" id="UP000316609">
    <property type="component" value="Unassembled WGS sequence"/>
</dbReference>